<comment type="caution">
    <text evidence="2">The sequence shown here is derived from an EMBL/GenBank/DDBJ whole genome shotgun (WGS) entry which is preliminary data.</text>
</comment>
<dbReference type="RefSeq" id="WP_349092848.1">
    <property type="nucleotide sequence ID" value="NZ_JBBNGJ010000002.1"/>
</dbReference>
<protein>
    <submittedName>
        <fullName evidence="2">LPXTG cell wall anchor domain-containing protein</fullName>
    </submittedName>
</protein>
<keyword evidence="1" id="KW-0472">Membrane</keyword>
<dbReference type="EMBL" id="JBBNGJ010000002">
    <property type="protein sequence ID" value="MEQ2592069.1"/>
    <property type="molecule type" value="Genomic_DNA"/>
</dbReference>
<name>A0ABV1I785_9FIRM</name>
<keyword evidence="3" id="KW-1185">Reference proteome</keyword>
<gene>
    <name evidence="2" type="ORF">AAAU18_03980</name>
</gene>
<organism evidence="2 3">
    <name type="scientific">Coprococcus aceti</name>
    <dbReference type="NCBI Taxonomy" id="2981786"/>
    <lineage>
        <taxon>Bacteria</taxon>
        <taxon>Bacillati</taxon>
        <taxon>Bacillota</taxon>
        <taxon>Clostridia</taxon>
        <taxon>Lachnospirales</taxon>
        <taxon>Lachnospiraceae</taxon>
        <taxon>Coprococcus</taxon>
    </lineage>
</organism>
<evidence type="ECO:0000256" key="1">
    <source>
        <dbReference type="SAM" id="Phobius"/>
    </source>
</evidence>
<reference evidence="2 3" key="1">
    <citation type="submission" date="2024-04" db="EMBL/GenBank/DDBJ databases">
        <title>Human intestinal bacterial collection.</title>
        <authorList>
            <person name="Pauvert C."/>
            <person name="Hitch T.C.A."/>
            <person name="Clavel T."/>
        </authorList>
    </citation>
    <scope>NUCLEOTIDE SEQUENCE [LARGE SCALE GENOMIC DNA]</scope>
    <source>
        <strain evidence="2 3">CLA-AA-H181</strain>
    </source>
</reference>
<accession>A0ABV1I785</accession>
<evidence type="ECO:0000313" key="3">
    <source>
        <dbReference type="Proteomes" id="UP001494672"/>
    </source>
</evidence>
<sequence length="66" mass="7232">MENGSVLADHADINSDAQSVYVKYEHTPNTGDNKPIKFVFIILGVAIASVFGLLGVKILRKKEDDE</sequence>
<dbReference type="Proteomes" id="UP001494672">
    <property type="component" value="Unassembled WGS sequence"/>
</dbReference>
<keyword evidence="1" id="KW-1133">Transmembrane helix</keyword>
<feature type="transmembrane region" description="Helical" evidence="1">
    <location>
        <begin position="38"/>
        <end position="59"/>
    </location>
</feature>
<evidence type="ECO:0000313" key="2">
    <source>
        <dbReference type="EMBL" id="MEQ2592069.1"/>
    </source>
</evidence>
<keyword evidence="1" id="KW-0812">Transmembrane</keyword>
<proteinExistence type="predicted"/>